<evidence type="ECO:0000313" key="4">
    <source>
        <dbReference type="Proteomes" id="UP000179807"/>
    </source>
</evidence>
<accession>A0A1J4KJK8</accession>
<dbReference type="OrthoDB" id="21615at2759"/>
<dbReference type="Gene3D" id="2.115.10.20">
    <property type="entry name" value="Glycosyl hydrolase domain, family 43"/>
    <property type="match status" value="1"/>
</dbReference>
<proteinExistence type="predicted"/>
<dbReference type="EMBL" id="MLAK01000586">
    <property type="protein sequence ID" value="OHT11505.1"/>
    <property type="molecule type" value="Genomic_DNA"/>
</dbReference>
<dbReference type="PANTHER" id="PTHR34106">
    <property type="entry name" value="GLYCOSIDASE"/>
    <property type="match status" value="1"/>
</dbReference>
<organism evidence="3 4">
    <name type="scientific">Tritrichomonas foetus</name>
    <dbReference type="NCBI Taxonomy" id="1144522"/>
    <lineage>
        <taxon>Eukaryota</taxon>
        <taxon>Metamonada</taxon>
        <taxon>Parabasalia</taxon>
        <taxon>Tritrichomonadida</taxon>
        <taxon>Tritrichomonadidae</taxon>
        <taxon>Tritrichomonas</taxon>
    </lineage>
</organism>
<dbReference type="PANTHER" id="PTHR34106:SF5">
    <property type="entry name" value="GLYCOSIDASE"/>
    <property type="match status" value="1"/>
</dbReference>
<evidence type="ECO:0000256" key="2">
    <source>
        <dbReference type="ARBA" id="ARBA00022679"/>
    </source>
</evidence>
<dbReference type="InterPro" id="IPR023296">
    <property type="entry name" value="Glyco_hydro_beta-prop_sf"/>
</dbReference>
<name>A0A1J4KJK8_9EUKA</name>
<dbReference type="RefSeq" id="XP_068364641.1">
    <property type="nucleotide sequence ID" value="XM_068500544.1"/>
</dbReference>
<dbReference type="InterPro" id="IPR007184">
    <property type="entry name" value="Mannoside_phosphorylase"/>
</dbReference>
<dbReference type="AlphaFoldDB" id="A0A1J4KJK8"/>
<gene>
    <name evidence="3" type="ORF">TRFO_19048</name>
</gene>
<dbReference type="GeneID" id="94835248"/>
<dbReference type="CDD" id="cd18610">
    <property type="entry name" value="GH130_BT3780-like"/>
    <property type="match status" value="1"/>
</dbReference>
<keyword evidence="1" id="KW-0328">Glycosyltransferase</keyword>
<dbReference type="Pfam" id="PF04041">
    <property type="entry name" value="Glyco_hydro_130"/>
    <property type="match status" value="1"/>
</dbReference>
<dbReference type="VEuPathDB" id="TrichDB:TRFO_19048"/>
<dbReference type="SUPFAM" id="SSF75005">
    <property type="entry name" value="Arabinanase/levansucrase/invertase"/>
    <property type="match status" value="1"/>
</dbReference>
<protein>
    <submittedName>
        <fullName evidence="3">Glycosylase</fullName>
    </submittedName>
</protein>
<keyword evidence="2" id="KW-0808">Transferase</keyword>
<reference evidence="3" key="1">
    <citation type="submission" date="2016-10" db="EMBL/GenBank/DDBJ databases">
        <authorList>
            <person name="Benchimol M."/>
            <person name="Almeida L.G."/>
            <person name="Vasconcelos A.T."/>
            <person name="Perreira-Neves A."/>
            <person name="Rosa I.A."/>
            <person name="Tasca T."/>
            <person name="Bogo M.R."/>
            <person name="de Souza W."/>
        </authorList>
    </citation>
    <scope>NUCLEOTIDE SEQUENCE [LARGE SCALE GENOMIC DNA]</scope>
    <source>
        <strain evidence="3">K</strain>
    </source>
</reference>
<dbReference type="PIRSF" id="PIRSF016202">
    <property type="entry name" value="PH1107"/>
    <property type="match status" value="1"/>
</dbReference>
<evidence type="ECO:0000313" key="3">
    <source>
        <dbReference type="EMBL" id="OHT11505.1"/>
    </source>
</evidence>
<comment type="caution">
    <text evidence="3">The sequence shown here is derived from an EMBL/GenBank/DDBJ whole genome shotgun (WGS) entry which is preliminary data.</text>
</comment>
<dbReference type="Proteomes" id="UP000179807">
    <property type="component" value="Unassembled WGS sequence"/>
</dbReference>
<dbReference type="GO" id="GO:0016757">
    <property type="term" value="F:glycosyltransferase activity"/>
    <property type="evidence" value="ECO:0007669"/>
    <property type="project" value="UniProtKB-KW"/>
</dbReference>
<evidence type="ECO:0000256" key="1">
    <source>
        <dbReference type="ARBA" id="ARBA00022676"/>
    </source>
</evidence>
<sequence length="384" mass="43507">MFFILLHIAISEQKTYSHRYSFPNIYSWYTKKVAQNNDDSWALLGWERPEGVNPVISPAETSWYCPMNKEEIQWEQSDTFNPAAVVKDGKIVVMYRAEDNSAQGIGKRTSRVGYATSYDGVAFERSTSPIVYPAEDGQKDNEWPGGCEDPRVAVTDDGTYVILYTQWNRKVPRLAAAISRDLKEWVKYGPVFQNAYDGKFVNMATKSASILTRVNDEGKLVISKVNGQYFMYWGEEHVYCAYSDNLYDWKPVVNDDGSLKKLFSPRKGFFDSQLTECGPPAILTSKGIVLIYNGKNKKGDGDADYPDNAYCAGQALFDLNNPEKLITRLDKPFLAPKDDFEKSGQYPDGTVFTEGLVYYKNTWYLYYGCADSRVAVVTSKAELK</sequence>
<keyword evidence="4" id="KW-1185">Reference proteome</keyword>